<dbReference type="Proteomes" id="UP001634394">
    <property type="component" value="Unassembled WGS sequence"/>
</dbReference>
<evidence type="ECO:0000313" key="2">
    <source>
        <dbReference type="Proteomes" id="UP001634394"/>
    </source>
</evidence>
<accession>A0ABD3W639</accession>
<organism evidence="1 2">
    <name type="scientific">Sinanodonta woodiana</name>
    <name type="common">Chinese pond mussel</name>
    <name type="synonym">Anodonta woodiana</name>
    <dbReference type="NCBI Taxonomy" id="1069815"/>
    <lineage>
        <taxon>Eukaryota</taxon>
        <taxon>Metazoa</taxon>
        <taxon>Spiralia</taxon>
        <taxon>Lophotrochozoa</taxon>
        <taxon>Mollusca</taxon>
        <taxon>Bivalvia</taxon>
        <taxon>Autobranchia</taxon>
        <taxon>Heteroconchia</taxon>
        <taxon>Palaeoheterodonta</taxon>
        <taxon>Unionida</taxon>
        <taxon>Unionoidea</taxon>
        <taxon>Unionidae</taxon>
        <taxon>Unioninae</taxon>
        <taxon>Sinanodonta</taxon>
    </lineage>
</organism>
<evidence type="ECO:0000313" key="1">
    <source>
        <dbReference type="EMBL" id="KAL3868683.1"/>
    </source>
</evidence>
<gene>
    <name evidence="1" type="ORF">ACJMK2_041461</name>
</gene>
<proteinExistence type="predicted"/>
<protein>
    <submittedName>
        <fullName evidence="1">Uncharacterized protein</fullName>
    </submittedName>
</protein>
<sequence>MTFILEKSQSNVKPAICTGLLLGTLGPRKSARLDCSTYALAFVSPSGVLRTCAGVLTRGPMLESVLSLSEKFSSRAEPWCTLCRNDGDPGRSLSGLEGYLFVRLLPFRF</sequence>
<reference evidence="1 2" key="1">
    <citation type="submission" date="2024-11" db="EMBL/GenBank/DDBJ databases">
        <title>Chromosome-level genome assembly of the freshwater bivalve Anodonta woodiana.</title>
        <authorList>
            <person name="Chen X."/>
        </authorList>
    </citation>
    <scope>NUCLEOTIDE SEQUENCE [LARGE SCALE GENOMIC DNA]</scope>
    <source>
        <strain evidence="1">MN2024</strain>
        <tissue evidence="1">Gills</tissue>
    </source>
</reference>
<comment type="caution">
    <text evidence="1">The sequence shown here is derived from an EMBL/GenBank/DDBJ whole genome shotgun (WGS) entry which is preliminary data.</text>
</comment>
<dbReference type="AlphaFoldDB" id="A0ABD3W639"/>
<dbReference type="EMBL" id="JBJQND010000008">
    <property type="protein sequence ID" value="KAL3868683.1"/>
    <property type="molecule type" value="Genomic_DNA"/>
</dbReference>
<keyword evidence="2" id="KW-1185">Reference proteome</keyword>
<name>A0ABD3W639_SINWO</name>